<proteinExistence type="predicted"/>
<dbReference type="Proteomes" id="UP000192223">
    <property type="component" value="Unplaced"/>
</dbReference>
<dbReference type="SUPFAM" id="SSF47473">
    <property type="entry name" value="EF-hand"/>
    <property type="match status" value="1"/>
</dbReference>
<evidence type="ECO:0000256" key="5">
    <source>
        <dbReference type="ARBA" id="ARBA00023175"/>
    </source>
</evidence>
<keyword evidence="3" id="KW-0677">Repeat</keyword>
<dbReference type="PANTHER" id="PTHR23048">
    <property type="entry name" value="MYOSIN LIGHT CHAIN 1, 3"/>
    <property type="match status" value="1"/>
</dbReference>
<dbReference type="RefSeq" id="XP_018321862.1">
    <property type="nucleotide sequence ID" value="XM_018466360.2"/>
</dbReference>
<dbReference type="KEGG" id="apln:108734710"/>
<dbReference type="Gene3D" id="1.10.238.10">
    <property type="entry name" value="EF-hand"/>
    <property type="match status" value="2"/>
</dbReference>
<evidence type="ECO:0000313" key="8">
    <source>
        <dbReference type="Proteomes" id="UP000192223"/>
    </source>
</evidence>
<keyword evidence="5" id="KW-0505">Motor protein</keyword>
<evidence type="ECO:0000256" key="4">
    <source>
        <dbReference type="ARBA" id="ARBA00023123"/>
    </source>
</evidence>
<keyword evidence="4" id="KW-0518">Myosin</keyword>
<protein>
    <recommendedName>
        <fullName evidence="2">Myosin light chain alkali</fullName>
    </recommendedName>
</protein>
<evidence type="ECO:0000259" key="7">
    <source>
        <dbReference type="PROSITE" id="PS50222"/>
    </source>
</evidence>
<organism evidence="8 9">
    <name type="scientific">Agrilus planipennis</name>
    <name type="common">Emerald ash borer</name>
    <name type="synonym">Agrilus marcopoli</name>
    <dbReference type="NCBI Taxonomy" id="224129"/>
    <lineage>
        <taxon>Eukaryota</taxon>
        <taxon>Metazoa</taxon>
        <taxon>Ecdysozoa</taxon>
        <taxon>Arthropoda</taxon>
        <taxon>Hexapoda</taxon>
        <taxon>Insecta</taxon>
        <taxon>Pterygota</taxon>
        <taxon>Neoptera</taxon>
        <taxon>Endopterygota</taxon>
        <taxon>Coleoptera</taxon>
        <taxon>Polyphaga</taxon>
        <taxon>Elateriformia</taxon>
        <taxon>Buprestoidea</taxon>
        <taxon>Buprestidae</taxon>
        <taxon>Agrilinae</taxon>
        <taxon>Agrilus</taxon>
    </lineage>
</organism>
<dbReference type="GO" id="GO:0005509">
    <property type="term" value="F:calcium ion binding"/>
    <property type="evidence" value="ECO:0007669"/>
    <property type="project" value="InterPro"/>
</dbReference>
<dbReference type="OrthoDB" id="26525at2759"/>
<dbReference type="GO" id="GO:0005859">
    <property type="term" value="C:muscle myosin complex"/>
    <property type="evidence" value="ECO:0007669"/>
    <property type="project" value="TreeGrafter"/>
</dbReference>
<dbReference type="PROSITE" id="PS50222">
    <property type="entry name" value="EF_HAND_2"/>
    <property type="match status" value="1"/>
</dbReference>
<dbReference type="FunFam" id="1.10.238.10:FF:000003">
    <property type="entry name" value="Calmodulin A"/>
    <property type="match status" value="1"/>
</dbReference>
<evidence type="ECO:0000256" key="2">
    <source>
        <dbReference type="ARBA" id="ARBA00019148"/>
    </source>
</evidence>
<keyword evidence="6" id="KW-0514">Muscle protein</keyword>
<comment type="subunit">
    <text evidence="1">Myosin is a hexamer of 2 heavy chains and 4 light chains.</text>
</comment>
<evidence type="ECO:0000256" key="1">
    <source>
        <dbReference type="ARBA" id="ARBA00011445"/>
    </source>
</evidence>
<dbReference type="GeneID" id="108734710"/>
<name>A0A1W4WN26_AGRPL</name>
<dbReference type="PANTHER" id="PTHR23048:SF33">
    <property type="entry name" value="MYOSIN LIGHT CHAIN ALKALI"/>
    <property type="match status" value="1"/>
</dbReference>
<dbReference type="STRING" id="224129.A0A1W4WN26"/>
<evidence type="ECO:0000256" key="6">
    <source>
        <dbReference type="ARBA" id="ARBA00023179"/>
    </source>
</evidence>
<evidence type="ECO:0000256" key="3">
    <source>
        <dbReference type="ARBA" id="ARBA00022737"/>
    </source>
</evidence>
<gene>
    <name evidence="9" type="primary">LOC108734710</name>
</gene>
<sequence>MVYLSGDDKLDGVELPKALRALNFNPSLDWCVKNGGAEKKGQKFITLDEFYKIVVECKKDKKDQGVYEDFIECLKLYDKADDGRMMASELSHALGSLGERMKNEEVDEVLDDCLDEEDDEGMIPYTPFLARMCGKQPPLKVAKK</sequence>
<dbReference type="AlphaFoldDB" id="A0A1W4WN26"/>
<evidence type="ECO:0000313" key="9">
    <source>
        <dbReference type="RefSeq" id="XP_018321862.1"/>
    </source>
</evidence>
<accession>A0A1W4WN26</accession>
<dbReference type="InterPro" id="IPR002048">
    <property type="entry name" value="EF_hand_dom"/>
</dbReference>
<reference evidence="9" key="1">
    <citation type="submission" date="2025-08" db="UniProtKB">
        <authorList>
            <consortium name="RefSeq"/>
        </authorList>
    </citation>
    <scope>IDENTIFICATION</scope>
    <source>
        <tissue evidence="9">Entire body</tissue>
    </source>
</reference>
<dbReference type="InterPro" id="IPR011992">
    <property type="entry name" value="EF-hand-dom_pair"/>
</dbReference>
<dbReference type="InterPro" id="IPR050230">
    <property type="entry name" value="CALM/Myosin/TropC-like"/>
</dbReference>
<dbReference type="InParanoid" id="A0A1W4WN26"/>
<feature type="domain" description="EF-hand" evidence="7">
    <location>
        <begin position="65"/>
        <end position="100"/>
    </location>
</feature>
<keyword evidence="8" id="KW-1185">Reference proteome</keyword>